<accession>A0A7X0C8D5</accession>
<dbReference type="InterPro" id="IPR050114">
    <property type="entry name" value="UPF0173_UPF0282_UlaG_hydrolase"/>
</dbReference>
<dbReference type="Proteomes" id="UP000583800">
    <property type="component" value="Unassembled WGS sequence"/>
</dbReference>
<evidence type="ECO:0000259" key="1">
    <source>
        <dbReference type="Pfam" id="PF12706"/>
    </source>
</evidence>
<dbReference type="PANTHER" id="PTHR43546:SF7">
    <property type="entry name" value="METALLO-BETA-LACTAMASE DOMAIN-CONTAINING PROTEIN"/>
    <property type="match status" value="1"/>
</dbReference>
<dbReference type="PANTHER" id="PTHR43546">
    <property type="entry name" value="UPF0173 METAL-DEPENDENT HYDROLASE MJ1163-RELATED"/>
    <property type="match status" value="1"/>
</dbReference>
<dbReference type="SUPFAM" id="SSF56281">
    <property type="entry name" value="Metallo-hydrolase/oxidoreductase"/>
    <property type="match status" value="1"/>
</dbReference>
<protein>
    <submittedName>
        <fullName evidence="2">L-ascorbate metabolism protein UlaG (Beta-lactamase superfamily)</fullName>
    </submittedName>
</protein>
<name>A0A7X0C8D5_9ACTN</name>
<gene>
    <name evidence="2" type="ORF">FHU36_005546</name>
</gene>
<evidence type="ECO:0000313" key="3">
    <source>
        <dbReference type="Proteomes" id="UP000583800"/>
    </source>
</evidence>
<sequence>MDRADHGSVLFIGNATTLIRYNGFTLLTDPNFLHRGERARLGHGLRSRRLTDPALEIEDLPPLDAVVLSHLYGDHWDDVARHGLDRATPVVTTPHAAHRLRRQGFEHAVGLKTWEEYSLRNARGALTITSVPARHAYGAVEALLPPVMGSVLEFRSEGRIDLRLHISGDTMLDRSLREIAERFPDLDVGIVHLGGTKLLGAFQISMDGRQGADWVDLVGPERVLPVHHDDYTVFSSPLADFLDHMRQTGNADRVIRLARGDTYTLPVRPAARRPG</sequence>
<feature type="domain" description="Metallo-beta-lactamase" evidence="1">
    <location>
        <begin position="46"/>
        <end position="228"/>
    </location>
</feature>
<dbReference type="InterPro" id="IPR001279">
    <property type="entry name" value="Metallo-B-lactamas"/>
</dbReference>
<evidence type="ECO:0000313" key="2">
    <source>
        <dbReference type="EMBL" id="MBB6349001.1"/>
    </source>
</evidence>
<reference evidence="2 3" key="1">
    <citation type="submission" date="2020-08" db="EMBL/GenBank/DDBJ databases">
        <title>Sequencing the genomes of 1000 actinobacteria strains.</title>
        <authorList>
            <person name="Klenk H.-P."/>
        </authorList>
    </citation>
    <scope>NUCLEOTIDE SEQUENCE [LARGE SCALE GENOMIC DNA]</scope>
    <source>
        <strain evidence="2 3">DSM 45913</strain>
    </source>
</reference>
<dbReference type="RefSeq" id="WP_185086643.1">
    <property type="nucleotide sequence ID" value="NZ_JACHJB010000002.1"/>
</dbReference>
<dbReference type="AlphaFoldDB" id="A0A7X0C8D5"/>
<dbReference type="InterPro" id="IPR036866">
    <property type="entry name" value="RibonucZ/Hydroxyglut_hydro"/>
</dbReference>
<comment type="caution">
    <text evidence="2">The sequence shown here is derived from an EMBL/GenBank/DDBJ whole genome shotgun (WGS) entry which is preliminary data.</text>
</comment>
<keyword evidence="3" id="KW-1185">Reference proteome</keyword>
<proteinExistence type="predicted"/>
<dbReference type="Gene3D" id="3.60.15.10">
    <property type="entry name" value="Ribonuclease Z/Hydroxyacylglutathione hydrolase-like"/>
    <property type="match status" value="1"/>
</dbReference>
<dbReference type="EMBL" id="JACHJB010000002">
    <property type="protein sequence ID" value="MBB6349001.1"/>
    <property type="molecule type" value="Genomic_DNA"/>
</dbReference>
<dbReference type="Pfam" id="PF12706">
    <property type="entry name" value="Lactamase_B_2"/>
    <property type="match status" value="1"/>
</dbReference>
<organism evidence="2 3">
    <name type="scientific">Nonomuraea muscovyensis</name>
    <dbReference type="NCBI Taxonomy" id="1124761"/>
    <lineage>
        <taxon>Bacteria</taxon>
        <taxon>Bacillati</taxon>
        <taxon>Actinomycetota</taxon>
        <taxon>Actinomycetes</taxon>
        <taxon>Streptosporangiales</taxon>
        <taxon>Streptosporangiaceae</taxon>
        <taxon>Nonomuraea</taxon>
    </lineage>
</organism>